<accession>A0A1H2KEZ4</accession>
<evidence type="ECO:0000313" key="3">
    <source>
        <dbReference type="Proteomes" id="UP000199608"/>
    </source>
</evidence>
<dbReference type="InterPro" id="IPR002711">
    <property type="entry name" value="HNH"/>
</dbReference>
<name>A0A1H2KEZ4_9BACT</name>
<dbReference type="GO" id="GO:0008270">
    <property type="term" value="F:zinc ion binding"/>
    <property type="evidence" value="ECO:0007669"/>
    <property type="project" value="InterPro"/>
</dbReference>
<gene>
    <name evidence="2" type="ORF">SAMN04487931_1364</name>
</gene>
<dbReference type="GO" id="GO:0003676">
    <property type="term" value="F:nucleic acid binding"/>
    <property type="evidence" value="ECO:0007669"/>
    <property type="project" value="InterPro"/>
</dbReference>
<dbReference type="RefSeq" id="WP_092238784.1">
    <property type="nucleotide sequence ID" value="NZ_FNLL01000036.1"/>
</dbReference>
<keyword evidence="2" id="KW-0540">Nuclease</keyword>
<proteinExistence type="predicted"/>
<keyword evidence="3" id="KW-1185">Reference proteome</keyword>
<keyword evidence="2" id="KW-0378">Hydrolase</keyword>
<dbReference type="Proteomes" id="UP000199608">
    <property type="component" value="Unassembled WGS sequence"/>
</dbReference>
<dbReference type="Pfam" id="PF01844">
    <property type="entry name" value="HNH"/>
    <property type="match status" value="1"/>
</dbReference>
<reference evidence="3" key="1">
    <citation type="submission" date="2016-10" db="EMBL/GenBank/DDBJ databases">
        <authorList>
            <person name="Varghese N."/>
            <person name="Submissions S."/>
        </authorList>
    </citation>
    <scope>NUCLEOTIDE SEQUENCE [LARGE SCALE GENOMIC DNA]</scope>
    <source>
        <strain evidence="3">DSM 3384</strain>
    </source>
</reference>
<dbReference type="AlphaFoldDB" id="A0A1H2KEZ4"/>
<organism evidence="2 3">
    <name type="scientific">Desulfobacula phenolica</name>
    <dbReference type="NCBI Taxonomy" id="90732"/>
    <lineage>
        <taxon>Bacteria</taxon>
        <taxon>Pseudomonadati</taxon>
        <taxon>Thermodesulfobacteriota</taxon>
        <taxon>Desulfobacteria</taxon>
        <taxon>Desulfobacterales</taxon>
        <taxon>Desulfobacteraceae</taxon>
        <taxon>Desulfobacula</taxon>
    </lineage>
</organism>
<evidence type="ECO:0000313" key="2">
    <source>
        <dbReference type="EMBL" id="SDU66998.1"/>
    </source>
</evidence>
<dbReference type="EMBL" id="FNLL01000036">
    <property type="protein sequence ID" value="SDU66998.1"/>
    <property type="molecule type" value="Genomic_DNA"/>
</dbReference>
<feature type="domain" description="HNH" evidence="1">
    <location>
        <begin position="73"/>
        <end position="127"/>
    </location>
</feature>
<sequence>MHSNSSLAVDIKDDYGNYHIKKDKLYEQIDEDLSNFELEQEFFEGEKKYRLSSYYERNSQLRIATIKEHGFECKVCGFNFKEFYGPQGEGFIEVHHLTPVSKLDPSKKVCPINDMTVVCSNCHRMFHRNKSEPLTIDQVKGFLQKKKIFC</sequence>
<evidence type="ECO:0000259" key="1">
    <source>
        <dbReference type="Pfam" id="PF01844"/>
    </source>
</evidence>
<dbReference type="GO" id="GO:0004519">
    <property type="term" value="F:endonuclease activity"/>
    <property type="evidence" value="ECO:0007669"/>
    <property type="project" value="UniProtKB-KW"/>
</dbReference>
<protein>
    <submittedName>
        <fullName evidence="2">HNH endonuclease</fullName>
    </submittedName>
</protein>
<keyword evidence="2" id="KW-0255">Endonuclease</keyword>